<keyword evidence="2" id="KW-1185">Reference proteome</keyword>
<organism evidence="1 2">
    <name type="scientific">Flaviaesturariibacter flavus</name>
    <dbReference type="NCBI Taxonomy" id="2502780"/>
    <lineage>
        <taxon>Bacteria</taxon>
        <taxon>Pseudomonadati</taxon>
        <taxon>Bacteroidota</taxon>
        <taxon>Chitinophagia</taxon>
        <taxon>Chitinophagales</taxon>
        <taxon>Chitinophagaceae</taxon>
        <taxon>Flaviaestuariibacter</taxon>
    </lineage>
</organism>
<proteinExistence type="predicted"/>
<dbReference type="Pfam" id="PF14026">
    <property type="entry name" value="SCO4226-like"/>
    <property type="match status" value="1"/>
</dbReference>
<dbReference type="RefSeq" id="WP_131450026.1">
    <property type="nucleotide sequence ID" value="NZ_SJZI01000046.1"/>
</dbReference>
<protein>
    <submittedName>
        <fullName evidence="1">DUF4242 domain-containing protein</fullName>
    </submittedName>
</protein>
<gene>
    <name evidence="1" type="ORF">EPD60_13355</name>
</gene>
<evidence type="ECO:0000313" key="2">
    <source>
        <dbReference type="Proteomes" id="UP000295334"/>
    </source>
</evidence>
<evidence type="ECO:0000313" key="1">
    <source>
        <dbReference type="EMBL" id="TCJ13370.1"/>
    </source>
</evidence>
<dbReference type="InterPro" id="IPR025336">
    <property type="entry name" value="SCO4226-like"/>
</dbReference>
<accession>A0A4R1B6M4</accession>
<name>A0A4R1B6M4_9BACT</name>
<dbReference type="Proteomes" id="UP000295334">
    <property type="component" value="Unassembled WGS sequence"/>
</dbReference>
<comment type="caution">
    <text evidence="1">The sequence shown here is derived from an EMBL/GenBank/DDBJ whole genome shotgun (WGS) entry which is preliminary data.</text>
</comment>
<dbReference type="AlphaFoldDB" id="A0A4R1B6M4"/>
<dbReference type="Gene3D" id="3.30.70.3090">
    <property type="entry name" value="ORF SCO4226, nickel-binding ferredoxin-like monomer"/>
    <property type="match status" value="1"/>
</dbReference>
<dbReference type="OrthoDB" id="9800027at2"/>
<dbReference type="InterPro" id="IPR042557">
    <property type="entry name" value="SCO4226"/>
</dbReference>
<dbReference type="EMBL" id="SJZI01000046">
    <property type="protein sequence ID" value="TCJ13370.1"/>
    <property type="molecule type" value="Genomic_DNA"/>
</dbReference>
<sequence length="96" mass="10523">MPKYVIERDLPGAGKMSSEQLQAISQTSNGVLHEMGPDIQWVQSYVTADKIYCVYVAPDEETVRRHASKGGFPANEVNRVVAVIDPTTAEVPEPAH</sequence>
<reference evidence="1 2" key="1">
    <citation type="submission" date="2019-03" db="EMBL/GenBank/DDBJ databases">
        <authorList>
            <person name="Kim M.K.M."/>
        </authorList>
    </citation>
    <scope>NUCLEOTIDE SEQUENCE [LARGE SCALE GENOMIC DNA]</scope>
    <source>
        <strain evidence="1 2">17J68-12</strain>
    </source>
</reference>